<evidence type="ECO:0000313" key="10">
    <source>
        <dbReference type="Proteomes" id="UP001596023"/>
    </source>
</evidence>
<sequence length="192" mass="23149">MNEKEKLLLLSQGSNEAFEHMYYLYSGKLYNFIMKLTQGNNHVAEELVQRTFIKIWEQQEKVDPEKSFLSFLCTIAKNLLLNDYEHEAVRFIYAEYIRKSENLRYDNVTEKDIDRKLLEDLIDQLTEDLPPRRKEIFVLSRKYGYSNKSIARKLHLSESTIETQLTKSLAYMKDKLKYYSSYVIFLYMFFYF</sequence>
<feature type="domain" description="RNA polymerase sigma-70 region 2" evidence="7">
    <location>
        <begin position="25"/>
        <end position="84"/>
    </location>
</feature>
<evidence type="ECO:0000256" key="6">
    <source>
        <dbReference type="RuleBase" id="RU000716"/>
    </source>
</evidence>
<dbReference type="InterPro" id="IPR014284">
    <property type="entry name" value="RNA_pol_sigma-70_dom"/>
</dbReference>
<dbReference type="InterPro" id="IPR013325">
    <property type="entry name" value="RNA_pol_sigma_r2"/>
</dbReference>
<dbReference type="InterPro" id="IPR036388">
    <property type="entry name" value="WH-like_DNA-bd_sf"/>
</dbReference>
<dbReference type="Gene3D" id="1.10.10.10">
    <property type="entry name" value="Winged helix-like DNA-binding domain superfamily/Winged helix DNA-binding domain"/>
    <property type="match status" value="1"/>
</dbReference>
<evidence type="ECO:0000313" key="9">
    <source>
        <dbReference type="EMBL" id="MFC4677041.1"/>
    </source>
</evidence>
<dbReference type="Pfam" id="PF08281">
    <property type="entry name" value="Sigma70_r4_2"/>
    <property type="match status" value="1"/>
</dbReference>
<protein>
    <recommendedName>
        <fullName evidence="6">RNA polymerase sigma factor</fullName>
    </recommendedName>
</protein>
<dbReference type="SUPFAM" id="SSF88946">
    <property type="entry name" value="Sigma2 domain of RNA polymerase sigma factors"/>
    <property type="match status" value="1"/>
</dbReference>
<reference evidence="10" key="1">
    <citation type="journal article" date="2019" name="Int. J. Syst. Evol. Microbiol.">
        <title>The Global Catalogue of Microorganisms (GCM) 10K type strain sequencing project: providing services to taxonomists for standard genome sequencing and annotation.</title>
        <authorList>
            <consortium name="The Broad Institute Genomics Platform"/>
            <consortium name="The Broad Institute Genome Sequencing Center for Infectious Disease"/>
            <person name="Wu L."/>
            <person name="Ma J."/>
        </authorList>
    </citation>
    <scope>NUCLEOTIDE SEQUENCE [LARGE SCALE GENOMIC DNA]</scope>
    <source>
        <strain evidence="10">CCUG 66188</strain>
    </source>
</reference>
<evidence type="ECO:0000256" key="2">
    <source>
        <dbReference type="ARBA" id="ARBA00023015"/>
    </source>
</evidence>
<name>A0ABV9L640_9BACT</name>
<proteinExistence type="inferred from homology"/>
<dbReference type="PANTHER" id="PTHR43133">
    <property type="entry name" value="RNA POLYMERASE ECF-TYPE SIGMA FACTO"/>
    <property type="match status" value="1"/>
</dbReference>
<dbReference type="PANTHER" id="PTHR43133:SF46">
    <property type="entry name" value="RNA POLYMERASE SIGMA-70 FACTOR ECF SUBFAMILY"/>
    <property type="match status" value="1"/>
</dbReference>
<dbReference type="InterPro" id="IPR013249">
    <property type="entry name" value="RNA_pol_sigma70_r4_t2"/>
</dbReference>
<dbReference type="InterPro" id="IPR007627">
    <property type="entry name" value="RNA_pol_sigma70_r2"/>
</dbReference>
<dbReference type="InterPro" id="IPR039425">
    <property type="entry name" value="RNA_pol_sigma-70-like"/>
</dbReference>
<dbReference type="PROSITE" id="PS01063">
    <property type="entry name" value="SIGMA70_ECF"/>
    <property type="match status" value="1"/>
</dbReference>
<dbReference type="NCBIfam" id="TIGR02937">
    <property type="entry name" value="sigma70-ECF"/>
    <property type="match status" value="1"/>
</dbReference>
<evidence type="ECO:0000259" key="8">
    <source>
        <dbReference type="Pfam" id="PF08281"/>
    </source>
</evidence>
<dbReference type="InterPro" id="IPR000838">
    <property type="entry name" value="RNA_pol_sigma70_ECF_CS"/>
</dbReference>
<keyword evidence="2 6" id="KW-0805">Transcription regulation</keyword>
<feature type="domain" description="RNA polymerase sigma factor 70 region 4 type 2" evidence="8">
    <location>
        <begin position="121"/>
        <end position="170"/>
    </location>
</feature>
<accession>A0ABV9L640</accession>
<evidence type="ECO:0000259" key="7">
    <source>
        <dbReference type="Pfam" id="PF04542"/>
    </source>
</evidence>
<evidence type="ECO:0000256" key="5">
    <source>
        <dbReference type="ARBA" id="ARBA00023163"/>
    </source>
</evidence>
<keyword evidence="3 6" id="KW-0731">Sigma factor</keyword>
<evidence type="ECO:0000256" key="3">
    <source>
        <dbReference type="ARBA" id="ARBA00023082"/>
    </source>
</evidence>
<keyword evidence="10" id="KW-1185">Reference proteome</keyword>
<keyword evidence="4 6" id="KW-0238">DNA-binding</keyword>
<dbReference type="NCBIfam" id="TIGR02985">
    <property type="entry name" value="Sig70_bacteroi1"/>
    <property type="match status" value="1"/>
</dbReference>
<comment type="caution">
    <text evidence="9">The sequence shown here is derived from an EMBL/GenBank/DDBJ whole genome shotgun (WGS) entry which is preliminary data.</text>
</comment>
<keyword evidence="5 6" id="KW-0804">Transcription</keyword>
<dbReference type="EMBL" id="JBHSGN010000169">
    <property type="protein sequence ID" value="MFC4677041.1"/>
    <property type="molecule type" value="Genomic_DNA"/>
</dbReference>
<dbReference type="Gene3D" id="1.10.1740.10">
    <property type="match status" value="1"/>
</dbReference>
<comment type="similarity">
    <text evidence="1 6">Belongs to the sigma-70 factor family. ECF subfamily.</text>
</comment>
<organism evidence="9 10">
    <name type="scientific">Dysgonomonas termitidis</name>
    <dbReference type="NCBI Taxonomy" id="1516126"/>
    <lineage>
        <taxon>Bacteria</taxon>
        <taxon>Pseudomonadati</taxon>
        <taxon>Bacteroidota</taxon>
        <taxon>Bacteroidia</taxon>
        <taxon>Bacteroidales</taxon>
        <taxon>Dysgonomonadaceae</taxon>
        <taxon>Dysgonomonas</taxon>
    </lineage>
</organism>
<dbReference type="Proteomes" id="UP001596023">
    <property type="component" value="Unassembled WGS sequence"/>
</dbReference>
<dbReference type="Pfam" id="PF04542">
    <property type="entry name" value="Sigma70_r2"/>
    <property type="match status" value="1"/>
</dbReference>
<dbReference type="SUPFAM" id="SSF88659">
    <property type="entry name" value="Sigma3 and sigma4 domains of RNA polymerase sigma factors"/>
    <property type="match status" value="1"/>
</dbReference>
<evidence type="ECO:0000256" key="1">
    <source>
        <dbReference type="ARBA" id="ARBA00010641"/>
    </source>
</evidence>
<evidence type="ECO:0000256" key="4">
    <source>
        <dbReference type="ARBA" id="ARBA00023125"/>
    </source>
</evidence>
<dbReference type="RefSeq" id="WP_380001840.1">
    <property type="nucleotide sequence ID" value="NZ_JBHSGN010000169.1"/>
</dbReference>
<gene>
    <name evidence="9" type="ORF">ACFO6W_25500</name>
</gene>
<dbReference type="InterPro" id="IPR013324">
    <property type="entry name" value="RNA_pol_sigma_r3/r4-like"/>
</dbReference>
<dbReference type="InterPro" id="IPR014327">
    <property type="entry name" value="RNA_pol_sigma70_bacteroid"/>
</dbReference>